<evidence type="ECO:0000256" key="1">
    <source>
        <dbReference type="SAM" id="MobiDB-lite"/>
    </source>
</evidence>
<dbReference type="AlphaFoldDB" id="A0A811V1K7"/>
<feature type="chain" id="PRO_5032781086" evidence="2">
    <location>
        <begin position="24"/>
        <end position="270"/>
    </location>
</feature>
<dbReference type="Proteomes" id="UP000606786">
    <property type="component" value="Unassembled WGS sequence"/>
</dbReference>
<proteinExistence type="predicted"/>
<evidence type="ECO:0000256" key="2">
    <source>
        <dbReference type="SAM" id="SignalP"/>
    </source>
</evidence>
<feature type="signal peptide" evidence="2">
    <location>
        <begin position="1"/>
        <end position="23"/>
    </location>
</feature>
<protein>
    <submittedName>
        <fullName evidence="3">(Mediterranean fruit fly) hypothetical protein</fullName>
    </submittedName>
</protein>
<sequence>MLLPHTILLTLLLCCQELTTAWATRLPLEVYELTAAAAAASNAADDGSTNNYTRHRNLEYATVDAKMLQHATAAAAAVTAATRTTTKSTIQSQAAIATDLPAGVPSQQQQEQETSDLHADHRRSRQMLEIIEQQQREHQLQQQQQQLQQQHKYHRESLLQQQHQQLKLSKATNPYATYEKDNNSYNRQRHGSGGERRIGGVQDVRILYQVGLELFTVFNTQQAWADGPTGRQQATSNKQQTNKQSKNASQQQHTRMYINIEFADLPIDAG</sequence>
<dbReference type="EMBL" id="CAJHJT010000034">
    <property type="protein sequence ID" value="CAD7004960.1"/>
    <property type="molecule type" value="Genomic_DNA"/>
</dbReference>
<feature type="compositionally biased region" description="Low complexity" evidence="1">
    <location>
        <begin position="140"/>
        <end position="150"/>
    </location>
</feature>
<gene>
    <name evidence="3" type="ORF">CCAP1982_LOCUS13339</name>
</gene>
<reference evidence="3" key="1">
    <citation type="submission" date="2020-11" db="EMBL/GenBank/DDBJ databases">
        <authorList>
            <person name="Whitehead M."/>
        </authorList>
    </citation>
    <scope>NUCLEOTIDE SEQUENCE</scope>
    <source>
        <strain evidence="3">EGII</strain>
    </source>
</reference>
<feature type="compositionally biased region" description="Polar residues" evidence="1">
    <location>
        <begin position="230"/>
        <end position="253"/>
    </location>
</feature>
<feature type="region of interest" description="Disordered" evidence="1">
    <location>
        <begin position="226"/>
        <end position="253"/>
    </location>
</feature>
<comment type="caution">
    <text evidence="3">The sequence shown here is derived from an EMBL/GenBank/DDBJ whole genome shotgun (WGS) entry which is preliminary data.</text>
</comment>
<name>A0A811V1K7_CERCA</name>
<organism evidence="3 4">
    <name type="scientific">Ceratitis capitata</name>
    <name type="common">Mediterranean fruit fly</name>
    <name type="synonym">Tephritis capitata</name>
    <dbReference type="NCBI Taxonomy" id="7213"/>
    <lineage>
        <taxon>Eukaryota</taxon>
        <taxon>Metazoa</taxon>
        <taxon>Ecdysozoa</taxon>
        <taxon>Arthropoda</taxon>
        <taxon>Hexapoda</taxon>
        <taxon>Insecta</taxon>
        <taxon>Pterygota</taxon>
        <taxon>Neoptera</taxon>
        <taxon>Endopterygota</taxon>
        <taxon>Diptera</taxon>
        <taxon>Brachycera</taxon>
        <taxon>Muscomorpha</taxon>
        <taxon>Tephritoidea</taxon>
        <taxon>Tephritidae</taxon>
        <taxon>Ceratitis</taxon>
        <taxon>Ceratitis</taxon>
    </lineage>
</organism>
<keyword evidence="4" id="KW-1185">Reference proteome</keyword>
<accession>A0A811V1K7</accession>
<evidence type="ECO:0000313" key="4">
    <source>
        <dbReference type="Proteomes" id="UP000606786"/>
    </source>
</evidence>
<dbReference type="OrthoDB" id="8177523at2759"/>
<evidence type="ECO:0000313" key="3">
    <source>
        <dbReference type="EMBL" id="CAD7004960.1"/>
    </source>
</evidence>
<feature type="region of interest" description="Disordered" evidence="1">
    <location>
        <begin position="177"/>
        <end position="196"/>
    </location>
</feature>
<keyword evidence="2" id="KW-0732">Signal</keyword>
<feature type="region of interest" description="Disordered" evidence="1">
    <location>
        <begin position="134"/>
        <end position="164"/>
    </location>
</feature>